<evidence type="ECO:0000256" key="1">
    <source>
        <dbReference type="SAM" id="MobiDB-lite"/>
    </source>
</evidence>
<protein>
    <recommendedName>
        <fullName evidence="4">TnsA endonuclease N-terminal domain-containing protein</fullName>
    </recommendedName>
</protein>
<keyword evidence="3" id="KW-1185">Reference proteome</keyword>
<accession>A0A0N1F4S7</accession>
<comment type="caution">
    <text evidence="2">The sequence shown here is derived from an EMBL/GenBank/DDBJ whole genome shotgun (WGS) entry which is preliminary data.</text>
</comment>
<feature type="region of interest" description="Disordered" evidence="1">
    <location>
        <begin position="1"/>
        <end position="24"/>
    </location>
</feature>
<sequence length="235" mass="25626">MKRPSIHPSKLGIHAGAQPCGPDWSRGSRQCWQGTFASGKALGPSPFRSFLERDCQTLLEANPAITAYSVEPHVLKYSAPNAAGDFEARTYVPDFGLITADGQILIVDAKAEALRQMAGWTRREPHIREAYAIQHGVRFLVLTEAAIRKRPRLANCEEMLAHREPGTDLAALTTIRDVLATVEQSSTIGALTAAASLVSPPGQDRAFTAIMRLALRGEIKLDLSRPFSPTTSVRR</sequence>
<dbReference type="EMBL" id="LGSZ01000029">
    <property type="protein sequence ID" value="KPH81421.1"/>
    <property type="molecule type" value="Genomic_DNA"/>
</dbReference>
<evidence type="ECO:0000313" key="3">
    <source>
        <dbReference type="Proteomes" id="UP000037822"/>
    </source>
</evidence>
<dbReference type="Proteomes" id="UP000037822">
    <property type="component" value="Unassembled WGS sequence"/>
</dbReference>
<evidence type="ECO:0000313" key="2">
    <source>
        <dbReference type="EMBL" id="KPH81421.1"/>
    </source>
</evidence>
<name>A0A0N1F4S7_9HYPH</name>
<organism evidence="2 3">
    <name type="scientific">Bosea vaviloviae</name>
    <dbReference type="NCBI Taxonomy" id="1526658"/>
    <lineage>
        <taxon>Bacteria</taxon>
        <taxon>Pseudomonadati</taxon>
        <taxon>Pseudomonadota</taxon>
        <taxon>Alphaproteobacteria</taxon>
        <taxon>Hyphomicrobiales</taxon>
        <taxon>Boseaceae</taxon>
        <taxon>Bosea</taxon>
    </lineage>
</organism>
<reference evidence="2 3" key="1">
    <citation type="submission" date="2015-07" db="EMBL/GenBank/DDBJ databases">
        <title>Whole genome sequencing of Bosea vaviloviae isolated from cave pool.</title>
        <authorList>
            <person name="Tan N.E.H."/>
            <person name="Lee Y.P."/>
            <person name="Gan H.M."/>
            <person name="Barton H."/>
            <person name="Savka M.A."/>
        </authorList>
    </citation>
    <scope>NUCLEOTIDE SEQUENCE [LARGE SCALE GENOMIC DNA]</scope>
    <source>
        <strain evidence="2 3">SD260</strain>
    </source>
</reference>
<dbReference type="RefSeq" id="WP_054208686.1">
    <property type="nucleotide sequence ID" value="NZ_LGSZ01000029.1"/>
</dbReference>
<evidence type="ECO:0008006" key="4">
    <source>
        <dbReference type="Google" id="ProtNLM"/>
    </source>
</evidence>
<dbReference type="AlphaFoldDB" id="A0A0N1F4S7"/>
<gene>
    <name evidence="2" type="ORF">AE618_08825</name>
</gene>
<dbReference type="OrthoDB" id="9804145at2"/>
<proteinExistence type="predicted"/>
<dbReference type="PATRIC" id="fig|1526658.3.peg.2794"/>